<evidence type="ECO:0000313" key="3">
    <source>
        <dbReference type="Proteomes" id="UP000017840"/>
    </source>
</evidence>
<keyword evidence="1" id="KW-1133">Transmembrane helix</keyword>
<dbReference type="STRING" id="1324957.K933_05283"/>
<gene>
    <name evidence="2" type="ORF">K933_05283</name>
</gene>
<proteinExistence type="predicted"/>
<dbReference type="Proteomes" id="UP000017840">
    <property type="component" value="Unassembled WGS sequence"/>
</dbReference>
<dbReference type="EMBL" id="ASGZ01000016">
    <property type="protein sequence ID" value="ESP89171.1"/>
    <property type="molecule type" value="Genomic_DNA"/>
</dbReference>
<keyword evidence="1" id="KW-0812">Transmembrane</keyword>
<evidence type="ECO:0000256" key="1">
    <source>
        <dbReference type="SAM" id="Phobius"/>
    </source>
</evidence>
<evidence type="ECO:0000313" key="2">
    <source>
        <dbReference type="EMBL" id="ESP89171.1"/>
    </source>
</evidence>
<dbReference type="AlphaFoldDB" id="V4GVI2"/>
<feature type="transmembrane region" description="Helical" evidence="1">
    <location>
        <begin position="37"/>
        <end position="62"/>
    </location>
</feature>
<name>V4GVI2_9EURY</name>
<keyword evidence="1" id="KW-0472">Membrane</keyword>
<comment type="caution">
    <text evidence="2">The sequence shown here is derived from an EMBL/GenBank/DDBJ whole genome shotgun (WGS) entry which is preliminary data.</text>
</comment>
<reference evidence="2 3" key="1">
    <citation type="journal article" date="2013" name="Genome Announc.">
        <title>Draft Genome Sequence of 'Candidatus Halobonum tyrrellensis' Strain G22, Isolated from the Hypersaline Waters of Lake Tyrrell, Australia.</title>
        <authorList>
            <person name="Ugalde J.A."/>
            <person name="Narasingarao P."/>
            <person name="Kuo S."/>
            <person name="Podell S."/>
            <person name="Allen E.E."/>
        </authorList>
    </citation>
    <scope>NUCLEOTIDE SEQUENCE [LARGE SCALE GENOMIC DNA]</scope>
    <source>
        <strain evidence="2 3">G22</strain>
    </source>
</reference>
<accession>V4GVI2</accession>
<sequence length="72" mass="7332">MGHAVCGLAGLVVAAAALVVGWSVVLAATAWVPFLSTTALVAVTAVVWAVAWLAFESALLLSRRPRAGSSNR</sequence>
<keyword evidence="3" id="KW-1185">Reference proteome</keyword>
<protein>
    <submittedName>
        <fullName evidence="2">Uncharacterized protein</fullName>
    </submittedName>
</protein>
<organism evidence="2 3">
    <name type="scientific">Candidatus Halobonum tyrrellensis G22</name>
    <dbReference type="NCBI Taxonomy" id="1324957"/>
    <lineage>
        <taxon>Archaea</taxon>
        <taxon>Methanobacteriati</taxon>
        <taxon>Methanobacteriota</taxon>
        <taxon>Stenosarchaea group</taxon>
        <taxon>Halobacteria</taxon>
        <taxon>Halobacteriales</taxon>
        <taxon>Haloferacaceae</taxon>
        <taxon>Candidatus Halobonum</taxon>
    </lineage>
</organism>